<dbReference type="Proteomes" id="UP000887563">
    <property type="component" value="Unplaced"/>
</dbReference>
<evidence type="ECO:0000313" key="2">
    <source>
        <dbReference type="WBParaSite" id="Minc3s03454g33892"/>
    </source>
</evidence>
<dbReference type="PANTHER" id="PTHR38612">
    <property type="entry name" value="PROTEIN DCT-5-RELATED"/>
    <property type="match status" value="1"/>
</dbReference>
<dbReference type="InterPro" id="IPR035161">
    <property type="entry name" value="DUF5332"/>
</dbReference>
<dbReference type="Pfam" id="PF17266">
    <property type="entry name" value="DUF5332"/>
    <property type="match status" value="2"/>
</dbReference>
<reference evidence="2" key="1">
    <citation type="submission" date="2022-11" db="UniProtKB">
        <authorList>
            <consortium name="WormBaseParasite"/>
        </authorList>
    </citation>
    <scope>IDENTIFICATION</scope>
</reference>
<accession>A0A914N144</accession>
<dbReference type="AlphaFoldDB" id="A0A914N144"/>
<sequence length="180" mass="20504">MCKDLFTCTVKNRCVQLDSLQSSFENATIGKNLYNELDKNIDYGCIFTSGCMEECNKCPLCMTSKQQLMFFREIEGLMMVNVLYLLIVPENVHKCAFHCFDGSCPKCSAFVTRIFNQICVVGDFRKRIQEWKGHCYEMFRAIVMAKFEEEFVKSGATPSIGNRSGAVGLIGIVQRRARLL</sequence>
<evidence type="ECO:0000313" key="1">
    <source>
        <dbReference type="Proteomes" id="UP000887563"/>
    </source>
</evidence>
<organism evidence="1 2">
    <name type="scientific">Meloidogyne incognita</name>
    <name type="common">Southern root-knot nematode worm</name>
    <name type="synonym">Oxyuris incognita</name>
    <dbReference type="NCBI Taxonomy" id="6306"/>
    <lineage>
        <taxon>Eukaryota</taxon>
        <taxon>Metazoa</taxon>
        <taxon>Ecdysozoa</taxon>
        <taxon>Nematoda</taxon>
        <taxon>Chromadorea</taxon>
        <taxon>Rhabditida</taxon>
        <taxon>Tylenchina</taxon>
        <taxon>Tylenchomorpha</taxon>
        <taxon>Tylenchoidea</taxon>
        <taxon>Meloidogynidae</taxon>
        <taxon>Meloidogyninae</taxon>
        <taxon>Meloidogyne</taxon>
        <taxon>Meloidogyne incognita group</taxon>
    </lineage>
</organism>
<protein>
    <submittedName>
        <fullName evidence="2">Uncharacterized protein</fullName>
    </submittedName>
</protein>
<keyword evidence="1" id="KW-1185">Reference proteome</keyword>
<dbReference type="WBParaSite" id="Minc3s03454g33892">
    <property type="protein sequence ID" value="Minc3s03454g33892"/>
    <property type="gene ID" value="Minc3s03454g33892"/>
</dbReference>
<name>A0A914N144_MELIC</name>
<proteinExistence type="predicted"/>
<dbReference type="PANTHER" id="PTHR38612:SF1">
    <property type="entry name" value="PROTEIN CBG06620"/>
    <property type="match status" value="1"/>
</dbReference>